<protein>
    <submittedName>
        <fullName evidence="1">Uncharacterized protein</fullName>
    </submittedName>
</protein>
<dbReference type="Proteomes" id="UP000694892">
    <property type="component" value="Chromosome 6S"/>
</dbReference>
<name>A0A974CI44_XENLA</name>
<evidence type="ECO:0000313" key="2">
    <source>
        <dbReference type="Proteomes" id="UP000694892"/>
    </source>
</evidence>
<organism evidence="1 2">
    <name type="scientific">Xenopus laevis</name>
    <name type="common">African clawed frog</name>
    <dbReference type="NCBI Taxonomy" id="8355"/>
    <lineage>
        <taxon>Eukaryota</taxon>
        <taxon>Metazoa</taxon>
        <taxon>Chordata</taxon>
        <taxon>Craniata</taxon>
        <taxon>Vertebrata</taxon>
        <taxon>Euteleostomi</taxon>
        <taxon>Amphibia</taxon>
        <taxon>Batrachia</taxon>
        <taxon>Anura</taxon>
        <taxon>Pipoidea</taxon>
        <taxon>Pipidae</taxon>
        <taxon>Xenopodinae</taxon>
        <taxon>Xenopus</taxon>
        <taxon>Xenopus</taxon>
    </lineage>
</organism>
<dbReference type="AlphaFoldDB" id="A0A974CI44"/>
<gene>
    <name evidence="1" type="ORF">XELAEV_18032759mg</name>
</gene>
<evidence type="ECO:0000313" key="1">
    <source>
        <dbReference type="EMBL" id="OCT73795.1"/>
    </source>
</evidence>
<accession>A0A974CI44</accession>
<dbReference type="EMBL" id="CM004477">
    <property type="protein sequence ID" value="OCT73795.1"/>
    <property type="molecule type" value="Genomic_DNA"/>
</dbReference>
<sequence>MSGCATRSKISGCATRSKISGCATRSKISGCATRSKISGCATRSKTSGQITRKLRTERCYCGGAGVCGSGQIYPVTPLDLWKDLVSRVREMLSLLDIKSLSNEIGSVEVRQMRPEELGLCAARGREVLDTIVASVAL</sequence>
<reference evidence="2" key="1">
    <citation type="journal article" date="2016" name="Nature">
        <title>Genome evolution in the allotetraploid frog Xenopus laevis.</title>
        <authorList>
            <person name="Session A.M."/>
            <person name="Uno Y."/>
            <person name="Kwon T."/>
            <person name="Chapman J.A."/>
            <person name="Toyoda A."/>
            <person name="Takahashi S."/>
            <person name="Fukui A."/>
            <person name="Hikosaka A."/>
            <person name="Suzuki A."/>
            <person name="Kondo M."/>
            <person name="van Heeringen S.J."/>
            <person name="Quigley I."/>
            <person name="Heinz S."/>
            <person name="Ogino H."/>
            <person name="Ochi H."/>
            <person name="Hellsten U."/>
            <person name="Lyons J.B."/>
            <person name="Simakov O."/>
            <person name="Putnam N."/>
            <person name="Stites J."/>
            <person name="Kuroki Y."/>
            <person name="Tanaka T."/>
            <person name="Michiue T."/>
            <person name="Watanabe M."/>
            <person name="Bogdanovic O."/>
            <person name="Lister R."/>
            <person name="Georgiou G."/>
            <person name="Paranjpe S.S."/>
            <person name="van Kruijsbergen I."/>
            <person name="Shu S."/>
            <person name="Carlson J."/>
            <person name="Kinoshita T."/>
            <person name="Ohta Y."/>
            <person name="Mawaribuchi S."/>
            <person name="Jenkins J."/>
            <person name="Grimwood J."/>
            <person name="Schmutz J."/>
            <person name="Mitros T."/>
            <person name="Mozaffari S.V."/>
            <person name="Suzuki Y."/>
            <person name="Haramoto Y."/>
            <person name="Yamamoto T.S."/>
            <person name="Takagi C."/>
            <person name="Heald R."/>
            <person name="Miller K."/>
            <person name="Haudenschild C."/>
            <person name="Kitzman J."/>
            <person name="Nakayama T."/>
            <person name="Izutsu Y."/>
            <person name="Robert J."/>
            <person name="Fortriede J."/>
            <person name="Burns K."/>
            <person name="Lotay V."/>
            <person name="Karimi K."/>
            <person name="Yasuoka Y."/>
            <person name="Dichmann D.S."/>
            <person name="Flajnik M.F."/>
            <person name="Houston D.W."/>
            <person name="Shendure J."/>
            <person name="DuPasquier L."/>
            <person name="Vize P.D."/>
            <person name="Zorn A.M."/>
            <person name="Ito M."/>
            <person name="Marcotte E.M."/>
            <person name="Wallingford J.B."/>
            <person name="Ito Y."/>
            <person name="Asashima M."/>
            <person name="Ueno N."/>
            <person name="Matsuda Y."/>
            <person name="Veenstra G.J."/>
            <person name="Fujiyama A."/>
            <person name="Harland R.M."/>
            <person name="Taira M."/>
            <person name="Rokhsar D.S."/>
        </authorList>
    </citation>
    <scope>NUCLEOTIDE SEQUENCE [LARGE SCALE GENOMIC DNA]</scope>
    <source>
        <strain evidence="2">J</strain>
    </source>
</reference>
<proteinExistence type="predicted"/>